<evidence type="ECO:0000256" key="1">
    <source>
        <dbReference type="SAM" id="SignalP"/>
    </source>
</evidence>
<name>A0A6N8SJF2_9HYPH</name>
<keyword evidence="1" id="KW-0732">Signal</keyword>
<dbReference type="SUPFAM" id="SSF110087">
    <property type="entry name" value="DR1885-like metal-binding protein"/>
    <property type="match status" value="1"/>
</dbReference>
<evidence type="ECO:0000313" key="3">
    <source>
        <dbReference type="Proteomes" id="UP000435802"/>
    </source>
</evidence>
<gene>
    <name evidence="2" type="ORF">GR138_27300</name>
</gene>
<sequence length="168" mass="17771">MSNQACFLSLLLFIAATPVVAAPMGAAGGIVPHEAVLSGLVVEHADIVPGTQNAPARAYLTIYNAGTAGKRIMAISADGFSAPIVKRRDAGMYETLTVADAFLVIPRQAELYMATDSFFLEMDETLDVAGERMMSATFDDGNILTVPVKLHPPGGVRTSHHHGIGDFE</sequence>
<evidence type="ECO:0008006" key="4">
    <source>
        <dbReference type="Google" id="ProtNLM"/>
    </source>
</evidence>
<organism evidence="2 3">
    <name type="scientific">Shinella kummerowiae</name>
    <dbReference type="NCBI Taxonomy" id="417745"/>
    <lineage>
        <taxon>Bacteria</taxon>
        <taxon>Pseudomonadati</taxon>
        <taxon>Pseudomonadota</taxon>
        <taxon>Alphaproteobacteria</taxon>
        <taxon>Hyphomicrobiales</taxon>
        <taxon>Rhizobiaceae</taxon>
        <taxon>Shinella</taxon>
    </lineage>
</organism>
<feature type="chain" id="PRO_5026734871" description="Copper chaperone PCu(A)C" evidence="1">
    <location>
        <begin position="22"/>
        <end position="168"/>
    </location>
</feature>
<evidence type="ECO:0000313" key="2">
    <source>
        <dbReference type="EMBL" id="MXN48911.1"/>
    </source>
</evidence>
<reference evidence="2 3" key="1">
    <citation type="submission" date="2019-12" db="EMBL/GenBank/DDBJ databases">
        <title>Shinella kummerowiae sp. nov., a symbiotic bacterium isolated from root nodules of the herbal legume Kummerowia stipulacea.</title>
        <authorList>
            <person name="Gao J."/>
        </authorList>
    </citation>
    <scope>NUCLEOTIDE SEQUENCE [LARGE SCALE GENOMIC DNA]</scope>
    <source>
        <strain evidence="2 3">CCBAU 25048</strain>
    </source>
</reference>
<comment type="caution">
    <text evidence="2">The sequence shown here is derived from an EMBL/GenBank/DDBJ whole genome shotgun (WGS) entry which is preliminary data.</text>
</comment>
<feature type="signal peptide" evidence="1">
    <location>
        <begin position="1"/>
        <end position="21"/>
    </location>
</feature>
<protein>
    <recommendedName>
        <fullName evidence="4">Copper chaperone PCu(A)C</fullName>
    </recommendedName>
</protein>
<proteinExistence type="predicted"/>
<dbReference type="Proteomes" id="UP000435802">
    <property type="component" value="Unassembled WGS sequence"/>
</dbReference>
<keyword evidence="3" id="KW-1185">Reference proteome</keyword>
<dbReference type="InterPro" id="IPR036182">
    <property type="entry name" value="PCuAC_sf"/>
</dbReference>
<dbReference type="AlphaFoldDB" id="A0A6N8SJF2"/>
<dbReference type="OrthoDB" id="8399368at2"/>
<dbReference type="RefSeq" id="WP_160862400.1">
    <property type="nucleotide sequence ID" value="NZ_WUMK01000013.1"/>
</dbReference>
<accession>A0A6N8SJF2</accession>
<dbReference type="EMBL" id="WUMK01000013">
    <property type="protein sequence ID" value="MXN48911.1"/>
    <property type="molecule type" value="Genomic_DNA"/>
</dbReference>